<feature type="transmembrane region" description="Helical" evidence="1">
    <location>
        <begin position="15"/>
        <end position="33"/>
    </location>
</feature>
<accession>A0A200Q0J9</accession>
<keyword evidence="3" id="KW-1185">Reference proteome</keyword>
<dbReference type="PANTHER" id="PTHR37744:SF1">
    <property type="entry name" value="STAR LIPID TRANSFER-LIKE PROTEIN"/>
    <property type="match status" value="1"/>
</dbReference>
<dbReference type="EMBL" id="MVGT01003444">
    <property type="protein sequence ID" value="OVA03978.1"/>
    <property type="molecule type" value="Genomic_DNA"/>
</dbReference>
<reference evidence="2 3" key="1">
    <citation type="journal article" date="2017" name="Mol. Plant">
        <title>The Genome of Medicinal Plant Macleaya cordata Provides New Insights into Benzylisoquinoline Alkaloids Metabolism.</title>
        <authorList>
            <person name="Liu X."/>
            <person name="Liu Y."/>
            <person name="Huang P."/>
            <person name="Ma Y."/>
            <person name="Qing Z."/>
            <person name="Tang Q."/>
            <person name="Cao H."/>
            <person name="Cheng P."/>
            <person name="Zheng Y."/>
            <person name="Yuan Z."/>
            <person name="Zhou Y."/>
            <person name="Liu J."/>
            <person name="Tang Z."/>
            <person name="Zhuo Y."/>
            <person name="Zhang Y."/>
            <person name="Yu L."/>
            <person name="Huang J."/>
            <person name="Yang P."/>
            <person name="Peng Q."/>
            <person name="Zhang J."/>
            <person name="Jiang W."/>
            <person name="Zhang Z."/>
            <person name="Lin K."/>
            <person name="Ro D.K."/>
            <person name="Chen X."/>
            <person name="Xiong X."/>
            <person name="Shang Y."/>
            <person name="Huang S."/>
            <person name="Zeng J."/>
        </authorList>
    </citation>
    <scope>NUCLEOTIDE SEQUENCE [LARGE SCALE GENOMIC DNA]</scope>
    <source>
        <strain evidence="3">cv. BLH2017</strain>
        <tissue evidence="2">Root</tissue>
    </source>
</reference>
<comment type="caution">
    <text evidence="2">The sequence shown here is derived from an EMBL/GenBank/DDBJ whole genome shotgun (WGS) entry which is preliminary data.</text>
</comment>
<dbReference type="PANTHER" id="PTHR37744">
    <property type="entry name" value="STAR LIPID TRANSFER-LIKE PROTEIN"/>
    <property type="match status" value="1"/>
</dbReference>
<evidence type="ECO:0000256" key="1">
    <source>
        <dbReference type="SAM" id="Phobius"/>
    </source>
</evidence>
<dbReference type="Proteomes" id="UP000195402">
    <property type="component" value="Unassembled WGS sequence"/>
</dbReference>
<dbReference type="OrthoDB" id="1905234at2759"/>
<gene>
    <name evidence="2" type="ORF">BVC80_453g1</name>
</gene>
<feature type="transmembrane region" description="Helical" evidence="1">
    <location>
        <begin position="45"/>
        <end position="67"/>
    </location>
</feature>
<dbReference type="STRING" id="56857.A0A200Q0J9"/>
<sequence length="97" mass="10144">MEKKVDDGGGGVDGYWWWALASSAQMAAGIASYKRGKNGDSRFMPFKAFSVASLFVGAGATAVAGLINAAGIHKVEDLKQLGANVRTGLGVRPRETK</sequence>
<evidence type="ECO:0000313" key="3">
    <source>
        <dbReference type="Proteomes" id="UP000195402"/>
    </source>
</evidence>
<keyword evidence="1" id="KW-0812">Transmembrane</keyword>
<dbReference type="InParanoid" id="A0A200Q0J9"/>
<organism evidence="2 3">
    <name type="scientific">Macleaya cordata</name>
    <name type="common">Five-seeded plume-poppy</name>
    <name type="synonym">Bocconia cordata</name>
    <dbReference type="NCBI Taxonomy" id="56857"/>
    <lineage>
        <taxon>Eukaryota</taxon>
        <taxon>Viridiplantae</taxon>
        <taxon>Streptophyta</taxon>
        <taxon>Embryophyta</taxon>
        <taxon>Tracheophyta</taxon>
        <taxon>Spermatophyta</taxon>
        <taxon>Magnoliopsida</taxon>
        <taxon>Ranunculales</taxon>
        <taxon>Papaveraceae</taxon>
        <taxon>Papaveroideae</taxon>
        <taxon>Macleaya</taxon>
    </lineage>
</organism>
<keyword evidence="1" id="KW-1133">Transmembrane helix</keyword>
<dbReference type="AlphaFoldDB" id="A0A200Q0J9"/>
<dbReference type="OMA" id="RLMPFKA"/>
<protein>
    <submittedName>
        <fullName evidence="2">Uncharacterized protein</fullName>
    </submittedName>
</protein>
<name>A0A200Q0J9_MACCD</name>
<proteinExistence type="predicted"/>
<keyword evidence="1" id="KW-0472">Membrane</keyword>
<dbReference type="FunCoup" id="A0A200Q0J9">
    <property type="interactions" value="488"/>
</dbReference>
<evidence type="ECO:0000313" key="2">
    <source>
        <dbReference type="EMBL" id="OVA03978.1"/>
    </source>
</evidence>